<keyword evidence="2" id="KW-1185">Reference proteome</keyword>
<dbReference type="InterPro" id="IPR051466">
    <property type="entry name" value="D-amino_acid_metab_enzyme"/>
</dbReference>
<name>A0ABP9VA64_9DEIO</name>
<dbReference type="EMBL" id="BAABRN010000009">
    <property type="protein sequence ID" value="GAA5501415.1"/>
    <property type="molecule type" value="Genomic_DNA"/>
</dbReference>
<protein>
    <submittedName>
        <fullName evidence="1">Uncharacterized protein</fullName>
    </submittedName>
</protein>
<sequence length="250" mass="26646">MSQDYPLLRFGMYRSPLNETNAVLRLAQRIAQSAALHLVGVMGYEGQIAGLPDAAADPKTRVIRGLNKRALPQIAERRAALVSALRRAGHELRFVNAGGTGSLESSSAESAVTEVAMGSGLFTLALFDGYRAFRHQPAVGFALSVTRRPARDIVTCLGGGYIASGPHGPSRLPTPFLPAGLHLLPNEGAGEVQTPLRVPAGTRLDIGDLVFFRHAKAGELCEHFNELLTVQGASCTGAFKTYRGEGQQFP</sequence>
<accession>A0ABP9VA64</accession>
<evidence type="ECO:0000313" key="2">
    <source>
        <dbReference type="Proteomes" id="UP001458946"/>
    </source>
</evidence>
<dbReference type="InterPro" id="IPR029066">
    <property type="entry name" value="PLP-binding_barrel"/>
</dbReference>
<dbReference type="SUPFAM" id="SSF51419">
    <property type="entry name" value="PLP-binding barrel"/>
    <property type="match status" value="1"/>
</dbReference>
<dbReference type="Gene3D" id="3.20.20.10">
    <property type="entry name" value="Alanine racemase"/>
    <property type="match status" value="1"/>
</dbReference>
<dbReference type="PANTHER" id="PTHR28004">
    <property type="entry name" value="ZGC:162816-RELATED"/>
    <property type="match status" value="1"/>
</dbReference>
<organism evidence="1 2">
    <name type="scientific">Deinococcus xinjiangensis</name>
    <dbReference type="NCBI Taxonomy" id="457454"/>
    <lineage>
        <taxon>Bacteria</taxon>
        <taxon>Thermotogati</taxon>
        <taxon>Deinococcota</taxon>
        <taxon>Deinococci</taxon>
        <taxon>Deinococcales</taxon>
        <taxon>Deinococcaceae</taxon>
        <taxon>Deinococcus</taxon>
    </lineage>
</organism>
<gene>
    <name evidence="1" type="ORF">Dxin01_01147</name>
</gene>
<comment type="caution">
    <text evidence="1">The sequence shown here is derived from an EMBL/GenBank/DDBJ whole genome shotgun (WGS) entry which is preliminary data.</text>
</comment>
<dbReference type="Proteomes" id="UP001458946">
    <property type="component" value="Unassembled WGS sequence"/>
</dbReference>
<dbReference type="PANTHER" id="PTHR28004:SF2">
    <property type="entry name" value="D-SERINE DEHYDRATASE"/>
    <property type="match status" value="1"/>
</dbReference>
<reference evidence="1 2" key="1">
    <citation type="submission" date="2024-02" db="EMBL/GenBank/DDBJ databases">
        <title>Deinococcus xinjiangensis NBRC 107630.</title>
        <authorList>
            <person name="Ichikawa N."/>
            <person name="Katano-Makiyama Y."/>
            <person name="Hidaka K."/>
        </authorList>
    </citation>
    <scope>NUCLEOTIDE SEQUENCE [LARGE SCALE GENOMIC DNA]</scope>
    <source>
        <strain evidence="1 2">NBRC 107630</strain>
    </source>
</reference>
<proteinExistence type="predicted"/>
<evidence type="ECO:0000313" key="1">
    <source>
        <dbReference type="EMBL" id="GAA5501415.1"/>
    </source>
</evidence>